<dbReference type="PROSITE" id="PS51918">
    <property type="entry name" value="RADICAL_SAM"/>
    <property type="match status" value="1"/>
</dbReference>
<reference evidence="6 7" key="1">
    <citation type="submission" date="2017-11" db="EMBL/GenBank/DDBJ databases">
        <title>Isolation and Characterization of Methanogenic Archaea from Saline Meromictic Lake at Siberia.</title>
        <authorList>
            <person name="Shen Y."/>
            <person name="Huang H.-H."/>
            <person name="Lai M.-C."/>
            <person name="Chen S.-C."/>
        </authorList>
    </citation>
    <scope>NUCLEOTIDE SEQUENCE [LARGE SCALE GENOMIC DNA]</scope>
    <source>
        <strain evidence="6 7">SY-01</strain>
    </source>
</reference>
<dbReference type="AlphaFoldDB" id="A0A4E0Q3R1"/>
<dbReference type="SUPFAM" id="SSF47781">
    <property type="entry name" value="RuvA domain 2-like"/>
    <property type="match status" value="1"/>
</dbReference>
<dbReference type="InterPro" id="IPR006638">
    <property type="entry name" value="Elp3/MiaA/NifB-like_rSAM"/>
</dbReference>
<dbReference type="Gene3D" id="1.10.150.320">
    <property type="entry name" value="Photosystem II 12 kDa extrinsic protein"/>
    <property type="match status" value="1"/>
</dbReference>
<dbReference type="InterPro" id="IPR013785">
    <property type="entry name" value="Aldolase_TIM"/>
</dbReference>
<gene>
    <name evidence="6" type="ORF">CUN85_10140</name>
</gene>
<sequence length="362" mass="40728">MKVLSEGTKYDSCNQGAVCHAFGPDGRCIQLYKTLLTNTCSGECTYCPNRYGRQSAKASLTPEEIAKITWSFYRKNAIEGLFLSSGVMGDAERTAEKQLEVARLLRNQGFKGYIHMRLMPGTPLYLLEEIADYANKFGVNVETTSSVNYSEICPNFDYNSDVLQRLKWTRDLINKKRKEVGYGGRIIGANDTQFVVGALSESDSEIIRTVDDLMDRYELRRPYFMSFNPVPSTPLENNPSPPGWRETRLYQASYLLKDYGLKAFDLGQVYDDNGFLADTDPKMLLAQSHPERFPVNINSASLKDLLLVPGIGPVGANRIIRSRPISSEKELMRMGVVISRARPFIEINGNRQTNLSSFMEAS</sequence>
<evidence type="ECO:0000256" key="1">
    <source>
        <dbReference type="ARBA" id="ARBA00022691"/>
    </source>
</evidence>
<comment type="caution">
    <text evidence="6">The sequence shown here is derived from an EMBL/GenBank/DDBJ whole genome shotgun (WGS) entry which is preliminary data.</text>
</comment>
<keyword evidence="4" id="KW-0411">Iron-sulfur</keyword>
<dbReference type="Pfam" id="PF04055">
    <property type="entry name" value="Radical_SAM"/>
    <property type="match status" value="1"/>
</dbReference>
<protein>
    <submittedName>
        <fullName evidence="6">Radical SAM protein</fullName>
    </submittedName>
</protein>
<dbReference type="SMART" id="SM00729">
    <property type="entry name" value="Elp3"/>
    <property type="match status" value="1"/>
</dbReference>
<evidence type="ECO:0000259" key="5">
    <source>
        <dbReference type="PROSITE" id="PS51918"/>
    </source>
</evidence>
<dbReference type="EMBL" id="PGGK01000011">
    <property type="protein sequence ID" value="TGC08182.1"/>
    <property type="molecule type" value="Genomic_DNA"/>
</dbReference>
<dbReference type="InterPro" id="IPR010994">
    <property type="entry name" value="RuvA_2-like"/>
</dbReference>
<dbReference type="OrthoDB" id="15118at2157"/>
<dbReference type="GO" id="GO:0046872">
    <property type="term" value="F:metal ion binding"/>
    <property type="evidence" value="ECO:0007669"/>
    <property type="project" value="UniProtKB-KW"/>
</dbReference>
<dbReference type="SFLD" id="SFLDG01102">
    <property type="entry name" value="Uncharacterised_Radical_SAM_Su"/>
    <property type="match status" value="1"/>
</dbReference>
<evidence type="ECO:0000256" key="3">
    <source>
        <dbReference type="ARBA" id="ARBA00023004"/>
    </source>
</evidence>
<keyword evidence="7" id="KW-1185">Reference proteome</keyword>
<keyword evidence="2" id="KW-0479">Metal-binding</keyword>
<dbReference type="Proteomes" id="UP000297295">
    <property type="component" value="Unassembled WGS sequence"/>
</dbReference>
<evidence type="ECO:0000256" key="2">
    <source>
        <dbReference type="ARBA" id="ARBA00022723"/>
    </source>
</evidence>
<dbReference type="SUPFAM" id="SSF102114">
    <property type="entry name" value="Radical SAM enzymes"/>
    <property type="match status" value="1"/>
</dbReference>
<accession>A0A4E0Q3R1</accession>
<dbReference type="GO" id="GO:0051536">
    <property type="term" value="F:iron-sulfur cluster binding"/>
    <property type="evidence" value="ECO:0007669"/>
    <property type="project" value="UniProtKB-KW"/>
</dbReference>
<dbReference type="InterPro" id="IPR007197">
    <property type="entry name" value="rSAM"/>
</dbReference>
<name>A0A4E0Q3R1_9EURY</name>
<evidence type="ECO:0000313" key="6">
    <source>
        <dbReference type="EMBL" id="TGC08182.1"/>
    </source>
</evidence>
<evidence type="ECO:0000256" key="4">
    <source>
        <dbReference type="ARBA" id="ARBA00023014"/>
    </source>
</evidence>
<feature type="domain" description="Radical SAM core" evidence="5">
    <location>
        <begin position="21"/>
        <end position="265"/>
    </location>
</feature>
<evidence type="ECO:0000313" key="7">
    <source>
        <dbReference type="Proteomes" id="UP000297295"/>
    </source>
</evidence>
<dbReference type="CDD" id="cd01335">
    <property type="entry name" value="Radical_SAM"/>
    <property type="match status" value="1"/>
</dbReference>
<proteinExistence type="predicted"/>
<keyword evidence="1" id="KW-0949">S-adenosyl-L-methionine</keyword>
<organism evidence="6 7">
    <name type="scientific">Methanolobus halotolerans</name>
    <dbReference type="NCBI Taxonomy" id="2052935"/>
    <lineage>
        <taxon>Archaea</taxon>
        <taxon>Methanobacteriati</taxon>
        <taxon>Methanobacteriota</taxon>
        <taxon>Stenosarchaea group</taxon>
        <taxon>Methanomicrobia</taxon>
        <taxon>Methanosarcinales</taxon>
        <taxon>Methanosarcinaceae</taxon>
        <taxon>Methanolobus</taxon>
    </lineage>
</organism>
<dbReference type="GO" id="GO:0003824">
    <property type="term" value="F:catalytic activity"/>
    <property type="evidence" value="ECO:0007669"/>
    <property type="project" value="InterPro"/>
</dbReference>
<dbReference type="SFLD" id="SFLDS00029">
    <property type="entry name" value="Radical_SAM"/>
    <property type="match status" value="1"/>
</dbReference>
<keyword evidence="3" id="KW-0408">Iron</keyword>
<dbReference type="InterPro" id="IPR058240">
    <property type="entry name" value="rSAM_sf"/>
</dbReference>
<dbReference type="Gene3D" id="3.20.20.70">
    <property type="entry name" value="Aldolase class I"/>
    <property type="match status" value="1"/>
</dbReference>
<dbReference type="InterPro" id="IPR023874">
    <property type="entry name" value="DNA_rSAM_put"/>
</dbReference>